<protein>
    <recommendedName>
        <fullName evidence="1">Integrase zinc-binding domain-containing protein</fullName>
    </recommendedName>
</protein>
<evidence type="ECO:0000313" key="3">
    <source>
        <dbReference type="Proteomes" id="UP001341281"/>
    </source>
</evidence>
<name>A0AAQ3UTP6_PASNO</name>
<gene>
    <name evidence="2" type="ORF">U9M48_041911</name>
</gene>
<dbReference type="InterPro" id="IPR050951">
    <property type="entry name" value="Retrovirus_Pol_polyprotein"/>
</dbReference>
<proteinExistence type="predicted"/>
<accession>A0AAQ3UTP6</accession>
<dbReference type="PANTHER" id="PTHR37984:SF5">
    <property type="entry name" value="PROTEIN NYNRIN-LIKE"/>
    <property type="match status" value="1"/>
</dbReference>
<dbReference type="AlphaFoldDB" id="A0AAQ3UTP6"/>
<keyword evidence="3" id="KW-1185">Reference proteome</keyword>
<dbReference type="Proteomes" id="UP001341281">
    <property type="component" value="Chromosome 10"/>
</dbReference>
<dbReference type="InterPro" id="IPR041588">
    <property type="entry name" value="Integrase_H2C2"/>
</dbReference>
<dbReference type="Gene3D" id="1.10.340.70">
    <property type="match status" value="1"/>
</dbReference>
<dbReference type="EMBL" id="CP144754">
    <property type="protein sequence ID" value="WVZ96247.1"/>
    <property type="molecule type" value="Genomic_DNA"/>
</dbReference>
<evidence type="ECO:0000313" key="2">
    <source>
        <dbReference type="EMBL" id="WVZ96247.1"/>
    </source>
</evidence>
<reference evidence="2 3" key="1">
    <citation type="submission" date="2024-02" db="EMBL/GenBank/DDBJ databases">
        <title>High-quality chromosome-scale genome assembly of Pensacola bahiagrass (Paspalum notatum Flugge var. saurae).</title>
        <authorList>
            <person name="Vega J.M."/>
            <person name="Podio M."/>
            <person name="Orjuela J."/>
            <person name="Siena L.A."/>
            <person name="Pessino S.C."/>
            <person name="Combes M.C."/>
            <person name="Mariac C."/>
            <person name="Albertini E."/>
            <person name="Pupilli F."/>
            <person name="Ortiz J.P.A."/>
            <person name="Leblanc O."/>
        </authorList>
    </citation>
    <scope>NUCLEOTIDE SEQUENCE [LARGE SCALE GENOMIC DNA]</scope>
    <source>
        <strain evidence="2">R1</strain>
        <tissue evidence="2">Leaf</tissue>
    </source>
</reference>
<dbReference type="PANTHER" id="PTHR37984">
    <property type="entry name" value="PROTEIN CBG26694"/>
    <property type="match status" value="1"/>
</dbReference>
<feature type="domain" description="Integrase zinc-binding" evidence="1">
    <location>
        <begin position="199"/>
        <end position="242"/>
    </location>
</feature>
<dbReference type="Pfam" id="PF17921">
    <property type="entry name" value="Integrase_H2C2"/>
    <property type="match status" value="1"/>
</dbReference>
<sequence>MSSSSWSATPRARGSARFNVVQHQGARTLAFFSRPFAPRHLKVAAYERKLIGLAVPLGMPLPPPHQPLQPQVPPQTERLLMIPQHHWMSKLFGYDFTVEYRLGHLNTVADALSRHDADSLPAADNVAGGAVKEGGSLAALSAPTFQLYTDLAGEAASDPECVRLREQLAHRDQGEPWSEQQPVHSSRVFVPPSSTFLPQIPHLAHSAHEGIQKTLHRLRANFYLRHVHTIVRDYVHACTICQ</sequence>
<organism evidence="2 3">
    <name type="scientific">Paspalum notatum var. saurae</name>
    <dbReference type="NCBI Taxonomy" id="547442"/>
    <lineage>
        <taxon>Eukaryota</taxon>
        <taxon>Viridiplantae</taxon>
        <taxon>Streptophyta</taxon>
        <taxon>Embryophyta</taxon>
        <taxon>Tracheophyta</taxon>
        <taxon>Spermatophyta</taxon>
        <taxon>Magnoliopsida</taxon>
        <taxon>Liliopsida</taxon>
        <taxon>Poales</taxon>
        <taxon>Poaceae</taxon>
        <taxon>PACMAD clade</taxon>
        <taxon>Panicoideae</taxon>
        <taxon>Andropogonodae</taxon>
        <taxon>Paspaleae</taxon>
        <taxon>Paspalinae</taxon>
        <taxon>Paspalum</taxon>
    </lineage>
</organism>
<evidence type="ECO:0000259" key="1">
    <source>
        <dbReference type="Pfam" id="PF17921"/>
    </source>
</evidence>